<dbReference type="GO" id="GO:0004180">
    <property type="term" value="F:carboxypeptidase activity"/>
    <property type="evidence" value="ECO:0007669"/>
    <property type="project" value="UniProtKB-KW"/>
</dbReference>
<keyword evidence="2" id="KW-0645">Protease</keyword>
<accession>A0A3E1NGH8</accession>
<dbReference type="SUPFAM" id="SSF117074">
    <property type="entry name" value="Hypothetical protein PA1324"/>
    <property type="match status" value="1"/>
</dbReference>
<protein>
    <submittedName>
        <fullName evidence="2">Carboxypeptidase regulatory-like domain-containing protein</fullName>
    </submittedName>
</protein>
<proteinExistence type="predicted"/>
<keyword evidence="2" id="KW-0121">Carboxypeptidase</keyword>
<feature type="signal peptide" evidence="1">
    <location>
        <begin position="1"/>
        <end position="20"/>
    </location>
</feature>
<evidence type="ECO:0000313" key="2">
    <source>
        <dbReference type="EMBL" id="RFM26982.1"/>
    </source>
</evidence>
<dbReference type="AlphaFoldDB" id="A0A3E1NGH8"/>
<organism evidence="2 3">
    <name type="scientific">Deminuibacter soli</name>
    <dbReference type="NCBI Taxonomy" id="2291815"/>
    <lineage>
        <taxon>Bacteria</taxon>
        <taxon>Pseudomonadati</taxon>
        <taxon>Bacteroidota</taxon>
        <taxon>Chitinophagia</taxon>
        <taxon>Chitinophagales</taxon>
        <taxon>Chitinophagaceae</taxon>
        <taxon>Deminuibacter</taxon>
    </lineage>
</organism>
<keyword evidence="2" id="KW-0378">Hydrolase</keyword>
<dbReference type="OrthoDB" id="6058208at2"/>
<name>A0A3E1NGH8_9BACT</name>
<dbReference type="EMBL" id="QTJU01000006">
    <property type="protein sequence ID" value="RFM26982.1"/>
    <property type="molecule type" value="Genomic_DNA"/>
</dbReference>
<keyword evidence="1" id="KW-0732">Signal</keyword>
<dbReference type="Proteomes" id="UP000261284">
    <property type="component" value="Unassembled WGS sequence"/>
</dbReference>
<feature type="chain" id="PRO_5017646812" evidence="1">
    <location>
        <begin position="21"/>
        <end position="205"/>
    </location>
</feature>
<dbReference type="RefSeq" id="WP_116848291.1">
    <property type="nucleotide sequence ID" value="NZ_QTJU01000006.1"/>
</dbReference>
<reference evidence="2 3" key="1">
    <citation type="submission" date="2018-08" db="EMBL/GenBank/DDBJ databases">
        <title>Chitinophagaceae sp. K23C18032701, a novel bacterium isolated from forest soil.</title>
        <authorList>
            <person name="Wang C."/>
        </authorList>
    </citation>
    <scope>NUCLEOTIDE SEQUENCE [LARGE SCALE GENOMIC DNA]</scope>
    <source>
        <strain evidence="2 3">K23C18032701</strain>
    </source>
</reference>
<evidence type="ECO:0000313" key="3">
    <source>
        <dbReference type="Proteomes" id="UP000261284"/>
    </source>
</evidence>
<keyword evidence="3" id="KW-1185">Reference proteome</keyword>
<comment type="caution">
    <text evidence="2">The sequence shown here is derived from an EMBL/GenBank/DDBJ whole genome shotgun (WGS) entry which is preliminary data.</text>
</comment>
<gene>
    <name evidence="2" type="ORF">DXN05_15995</name>
</gene>
<sequence>MKRRNQATCFFLLFFFSVCAVRAQYVQPERDDTIRIYAKTPFDTLAARAALAEGNGTIKGVAFTRAKNNKMAITGQKLYANKMTVILFPVTPYLEEYLDLKKKENPKKLKYVYIDPNAWRFRLTAVTNSTGEFTFPKMKPGKYYLEGILNWNTSGYYNQYTGSGYGYGGTTDYYERKYYTVEHADKLYKYVEVTKDGEVVEVKLK</sequence>
<evidence type="ECO:0000256" key="1">
    <source>
        <dbReference type="SAM" id="SignalP"/>
    </source>
</evidence>